<evidence type="ECO:0000313" key="2">
    <source>
        <dbReference type="Proteomes" id="UP000552864"/>
    </source>
</evidence>
<organism evidence="1 2">
    <name type="scientific">Chitinophaga eiseniae</name>
    <dbReference type="NCBI Taxonomy" id="634771"/>
    <lineage>
        <taxon>Bacteria</taxon>
        <taxon>Pseudomonadati</taxon>
        <taxon>Bacteroidota</taxon>
        <taxon>Chitinophagia</taxon>
        <taxon>Chitinophagales</taxon>
        <taxon>Chitinophagaceae</taxon>
        <taxon>Chitinophaga</taxon>
    </lineage>
</organism>
<dbReference type="AlphaFoldDB" id="A0A847SE20"/>
<dbReference type="RefSeq" id="WP_168737368.1">
    <property type="nucleotide sequence ID" value="NZ_JABAHZ010000001.1"/>
</dbReference>
<name>A0A847SE20_9BACT</name>
<gene>
    <name evidence="1" type="ORF">HGH91_05220</name>
</gene>
<dbReference type="EMBL" id="JABAHZ010000001">
    <property type="protein sequence ID" value="NLR78013.1"/>
    <property type="molecule type" value="Genomic_DNA"/>
</dbReference>
<dbReference type="Pfam" id="PF13707">
    <property type="entry name" value="RloB"/>
    <property type="match status" value="1"/>
</dbReference>
<dbReference type="InterPro" id="IPR025591">
    <property type="entry name" value="RloB"/>
</dbReference>
<keyword evidence="2" id="KW-1185">Reference proteome</keyword>
<protein>
    <submittedName>
        <fullName evidence="1">RloB domain-containing protein</fullName>
    </submittedName>
</protein>
<accession>A0A847SE20</accession>
<sequence>MLDVDKWPKKDIYSLIQSCADAANWNTAISNPCFEVWLHYHFCKEISEDLNTPAKLKKNLHTAVKGGYNRDAFCKMMVTAIKYATHADSDKGHSYPQIRITKVYQLANQLLTFLGKSCLQKHGISFT</sequence>
<comment type="caution">
    <text evidence="1">The sequence shown here is derived from an EMBL/GenBank/DDBJ whole genome shotgun (WGS) entry which is preliminary data.</text>
</comment>
<proteinExistence type="predicted"/>
<reference evidence="1 2" key="1">
    <citation type="submission" date="2020-04" db="EMBL/GenBank/DDBJ databases">
        <authorList>
            <person name="Yin C."/>
        </authorList>
    </citation>
    <scope>NUCLEOTIDE SEQUENCE [LARGE SCALE GENOMIC DNA]</scope>
    <source>
        <strain evidence="1 2">Ak56</strain>
    </source>
</reference>
<evidence type="ECO:0000313" key="1">
    <source>
        <dbReference type="EMBL" id="NLR78013.1"/>
    </source>
</evidence>
<dbReference type="Proteomes" id="UP000552864">
    <property type="component" value="Unassembled WGS sequence"/>
</dbReference>